<proteinExistence type="predicted"/>
<dbReference type="InterPro" id="IPR001940">
    <property type="entry name" value="Peptidase_S1C"/>
</dbReference>
<sequence length="394" mass="42570">MEKVPEEARVAITRAIEASKRGQEEATRQVIELKGEIEQLRQEVADLRAKEEERKNGAEESNKQPTPTQTSKSVEVREQAPKIYTATLSNSQIIKKIKPAVVYIESDAGTGSGMIISSDGFVLTNAHVVQNSATAQITLSNGGIYLASVVGRDENVDLAVLKVNAQNLAKVEFGDSNGTEQGDEVFTLGYPFGIKGDVSFKEGTISRKIVDGTNTYLETSAEIHPGNSGGPLVDAAGNVIGVNSSSFGQSIRGIAVGETIKFAIPINIAKNLIPELKAGRQIIVPRTETPLAGDPFQTDNAALKIEKCKAVRDSKRIKMLEESRLLVEEGLKKFQDQLLQQAYSSLPPGTVTASEIMTTLVVPQVKAKREKDMHAMTAGVDAYLNNEYAKCLNQ</sequence>
<feature type="compositionally biased region" description="Polar residues" evidence="1">
    <location>
        <begin position="63"/>
        <end position="73"/>
    </location>
</feature>
<dbReference type="PANTHER" id="PTHR22939:SF129">
    <property type="entry name" value="SERINE PROTEASE HTRA2, MITOCHONDRIAL"/>
    <property type="match status" value="1"/>
</dbReference>
<feature type="region of interest" description="Disordered" evidence="1">
    <location>
        <begin position="44"/>
        <end position="77"/>
    </location>
</feature>
<dbReference type="GO" id="GO:0004252">
    <property type="term" value="F:serine-type endopeptidase activity"/>
    <property type="evidence" value="ECO:0007669"/>
    <property type="project" value="InterPro"/>
</dbReference>
<dbReference type="InterPro" id="IPR009003">
    <property type="entry name" value="Peptidase_S1_PA"/>
</dbReference>
<evidence type="ECO:0000256" key="1">
    <source>
        <dbReference type="SAM" id="MobiDB-lite"/>
    </source>
</evidence>
<evidence type="ECO:0008006" key="4">
    <source>
        <dbReference type="Google" id="ProtNLM"/>
    </source>
</evidence>
<protein>
    <recommendedName>
        <fullName evidence="4">PDZ domain-containing protein</fullName>
    </recommendedName>
</protein>
<evidence type="ECO:0000313" key="2">
    <source>
        <dbReference type="EMBL" id="OHA42641.1"/>
    </source>
</evidence>
<dbReference type="Gene3D" id="2.40.10.120">
    <property type="match status" value="1"/>
</dbReference>
<accession>A0A1G2P4Z7</accession>
<comment type="caution">
    <text evidence="2">The sequence shown here is derived from an EMBL/GenBank/DDBJ whole genome shotgun (WGS) entry which is preliminary data.</text>
</comment>
<dbReference type="PRINTS" id="PR00834">
    <property type="entry name" value="PROTEASES2C"/>
</dbReference>
<evidence type="ECO:0000313" key="3">
    <source>
        <dbReference type="Proteomes" id="UP000177269"/>
    </source>
</evidence>
<dbReference type="Proteomes" id="UP000177269">
    <property type="component" value="Unassembled WGS sequence"/>
</dbReference>
<organism evidence="2 3">
    <name type="scientific">Candidatus Taylorbacteria bacterium RIFCSPLOWO2_12_FULL_43_20</name>
    <dbReference type="NCBI Taxonomy" id="1802332"/>
    <lineage>
        <taxon>Bacteria</taxon>
        <taxon>Candidatus Tayloriibacteriota</taxon>
    </lineage>
</organism>
<reference evidence="2 3" key="1">
    <citation type="journal article" date="2016" name="Nat. Commun.">
        <title>Thousands of microbial genomes shed light on interconnected biogeochemical processes in an aquifer system.</title>
        <authorList>
            <person name="Anantharaman K."/>
            <person name="Brown C.T."/>
            <person name="Hug L.A."/>
            <person name="Sharon I."/>
            <person name="Castelle C.J."/>
            <person name="Probst A.J."/>
            <person name="Thomas B.C."/>
            <person name="Singh A."/>
            <person name="Wilkins M.J."/>
            <person name="Karaoz U."/>
            <person name="Brodie E.L."/>
            <person name="Williams K.H."/>
            <person name="Hubbard S.S."/>
            <person name="Banfield J.F."/>
        </authorList>
    </citation>
    <scope>NUCLEOTIDE SEQUENCE [LARGE SCALE GENOMIC DNA]</scope>
</reference>
<dbReference type="GO" id="GO:0006508">
    <property type="term" value="P:proteolysis"/>
    <property type="evidence" value="ECO:0007669"/>
    <property type="project" value="InterPro"/>
</dbReference>
<name>A0A1G2P4Z7_9BACT</name>
<feature type="compositionally biased region" description="Basic and acidic residues" evidence="1">
    <location>
        <begin position="44"/>
        <end position="62"/>
    </location>
</feature>
<dbReference type="EMBL" id="MHSK01000008">
    <property type="protein sequence ID" value="OHA42641.1"/>
    <property type="molecule type" value="Genomic_DNA"/>
</dbReference>
<dbReference type="AlphaFoldDB" id="A0A1G2P4Z7"/>
<dbReference type="SUPFAM" id="SSF50494">
    <property type="entry name" value="Trypsin-like serine proteases"/>
    <property type="match status" value="1"/>
</dbReference>
<dbReference type="PANTHER" id="PTHR22939">
    <property type="entry name" value="SERINE PROTEASE FAMILY S1C HTRA-RELATED"/>
    <property type="match status" value="1"/>
</dbReference>
<dbReference type="Pfam" id="PF13365">
    <property type="entry name" value="Trypsin_2"/>
    <property type="match status" value="1"/>
</dbReference>
<gene>
    <name evidence="2" type="ORF">A3G52_00505</name>
</gene>